<feature type="domain" description="YdhG-like" evidence="1">
    <location>
        <begin position="19"/>
        <end position="113"/>
    </location>
</feature>
<sequence>MKKVHSIEEYVEVNSHFGDELKILRDLISKTDLEETIKWSAPVYTLNGKNVLGLGAFKHHFGIWFFNGVFLKDEHNLLINAQEDKTKALRQMRFTHKDEINEATVLTYIKEAIENQRLGKELKPTRHKKAVLVPDALKESFKTNKDLQVAFKTLTPGKQREYCEYISTTKREATKLARLEKITPIILSGLGLNDKYKNC</sequence>
<protein>
    <submittedName>
        <fullName evidence="2">DUF1801 domain-containing protein</fullName>
    </submittedName>
</protein>
<organism evidence="2 3">
    <name type="scientific">Winogradskyella alexanderae</name>
    <dbReference type="NCBI Taxonomy" id="2877123"/>
    <lineage>
        <taxon>Bacteria</taxon>
        <taxon>Pseudomonadati</taxon>
        <taxon>Bacteroidota</taxon>
        <taxon>Flavobacteriia</taxon>
        <taxon>Flavobacteriales</taxon>
        <taxon>Flavobacteriaceae</taxon>
        <taxon>Winogradskyella</taxon>
    </lineage>
</organism>
<reference evidence="3" key="1">
    <citation type="submission" date="2023-07" db="EMBL/GenBank/DDBJ databases">
        <authorList>
            <person name="Yue Y."/>
        </authorList>
    </citation>
    <scope>NUCLEOTIDE SEQUENCE [LARGE SCALE GENOMIC DNA]</scope>
    <source>
        <strain evidence="3">D23</strain>
    </source>
</reference>
<evidence type="ECO:0000313" key="2">
    <source>
        <dbReference type="EMBL" id="MCA0132336.1"/>
    </source>
</evidence>
<evidence type="ECO:0000259" key="1">
    <source>
        <dbReference type="Pfam" id="PF08818"/>
    </source>
</evidence>
<dbReference type="Proteomes" id="UP001198901">
    <property type="component" value="Unassembled WGS sequence"/>
</dbReference>
<evidence type="ECO:0000313" key="3">
    <source>
        <dbReference type="Proteomes" id="UP001198901"/>
    </source>
</evidence>
<dbReference type="EMBL" id="JAIUJR010000003">
    <property type="protein sequence ID" value="MCA0132336.1"/>
    <property type="molecule type" value="Genomic_DNA"/>
</dbReference>
<gene>
    <name evidence="2" type="ORF">LBU54_07040</name>
</gene>
<keyword evidence="3" id="KW-1185">Reference proteome</keyword>
<accession>A0ABS7XTK0</accession>
<dbReference type="Gene3D" id="3.90.1150.200">
    <property type="match status" value="1"/>
</dbReference>
<dbReference type="Pfam" id="PF08818">
    <property type="entry name" value="DUF1801"/>
    <property type="match status" value="1"/>
</dbReference>
<dbReference type="InterPro" id="IPR014922">
    <property type="entry name" value="YdhG-like"/>
</dbReference>
<name>A0ABS7XTK0_9FLAO</name>
<dbReference type="InterPro" id="IPR016786">
    <property type="entry name" value="YdeI_bac"/>
</dbReference>
<proteinExistence type="predicted"/>
<dbReference type="Pfam" id="PF13376">
    <property type="entry name" value="OmdA"/>
    <property type="match status" value="1"/>
</dbReference>
<comment type="caution">
    <text evidence="2">The sequence shown here is derived from an EMBL/GenBank/DDBJ whole genome shotgun (WGS) entry which is preliminary data.</text>
</comment>
<dbReference type="PIRSF" id="PIRSF021308">
    <property type="entry name" value="UCP021308"/>
    <property type="match status" value="1"/>
</dbReference>
<dbReference type="RefSeq" id="WP_224527732.1">
    <property type="nucleotide sequence ID" value="NZ_JAIUJR010000003.1"/>
</dbReference>
<dbReference type="SUPFAM" id="SSF159888">
    <property type="entry name" value="YdhG-like"/>
    <property type="match status" value="1"/>
</dbReference>